<protein>
    <submittedName>
        <fullName evidence="3">Phospholipase C</fullName>
        <ecNumber evidence="3">3.1.4.3</ecNumber>
    </submittedName>
</protein>
<organism evidence="3 4">
    <name type="scientific">Malassezia caprae</name>
    <dbReference type="NCBI Taxonomy" id="1381934"/>
    <lineage>
        <taxon>Eukaryota</taxon>
        <taxon>Fungi</taxon>
        <taxon>Dikarya</taxon>
        <taxon>Basidiomycota</taxon>
        <taxon>Ustilaginomycotina</taxon>
        <taxon>Malasseziomycetes</taxon>
        <taxon>Malasseziales</taxon>
        <taxon>Malasseziaceae</taxon>
        <taxon>Malassezia</taxon>
    </lineage>
</organism>
<keyword evidence="4" id="KW-1185">Reference proteome</keyword>
<proteinExistence type="predicted"/>
<keyword evidence="2" id="KW-0732">Signal</keyword>
<dbReference type="EC" id="3.1.4.3" evidence="3"/>
<dbReference type="InterPro" id="IPR017850">
    <property type="entry name" value="Alkaline_phosphatase_core_sf"/>
</dbReference>
<dbReference type="EMBL" id="CP119915">
    <property type="protein sequence ID" value="WFD21346.1"/>
    <property type="molecule type" value="Genomic_DNA"/>
</dbReference>
<dbReference type="PANTHER" id="PTHR31956:SF1">
    <property type="entry name" value="NON-SPECIFIC PHOSPHOLIPASE C1"/>
    <property type="match status" value="1"/>
</dbReference>
<dbReference type="Proteomes" id="UP001220961">
    <property type="component" value="Chromosome 8"/>
</dbReference>
<gene>
    <name evidence="3" type="ORF">MCAP1_003608</name>
</gene>
<name>A0AAF0EES0_9BASI</name>
<dbReference type="CDD" id="cd16014">
    <property type="entry name" value="PLC"/>
    <property type="match status" value="1"/>
</dbReference>
<dbReference type="Pfam" id="PF04185">
    <property type="entry name" value="Phosphoesterase"/>
    <property type="match status" value="1"/>
</dbReference>
<reference evidence="3" key="1">
    <citation type="submission" date="2023-03" db="EMBL/GenBank/DDBJ databases">
        <title>Mating type loci evolution in Malassezia.</title>
        <authorList>
            <person name="Coelho M.A."/>
        </authorList>
    </citation>
    <scope>NUCLEOTIDE SEQUENCE</scope>
    <source>
        <strain evidence="3">CBS 10434</strain>
    </source>
</reference>
<sequence length="651" mass="72870">MVRLTTAAAAATVALTLSPVNAVYDELKNVKHIVLFMQENRAFDHYFGTMAGVRGFQDPNVHISKNTGKDVFHQPVDDTMSDVDMDVNSDYYPPKNVSELLPWHITYQGGDYKKRTQCMVAGTNDWRQNHAAWNKGQIDRWAMNNTPYSLGYYRRQDIPTQYALAGNFTIADSYYESIISSTDPNRAAWFSGSINVNGSAVGGEAVKLGGPVIDNNEDPHCLTADDGSPFSCRPLKWKTVPEYLFDANITFQVYQDKDNFGDDTLVAWEQYQKAAKHKTQLAKQSVSHPGLHRFVQDAMDGSLPEVSYIVAPMELSEHPPYTPKDGAWVQTLVADAVMKGKSWNSTVLFYSFDETGGWADHVIAPLPPKDTPGEWMIDPYNKTLGKVPTGPGFRVPFYAVSPWSRNGGVFTEHAAHESQILFLEEWAKANGKPFHTKEMNAWRRKHLSNLVNMLDFSHKDTSVLELPHVPKASKDPLTHKYNGADVCSLIFNKKVQPKVPYGKFDEKESLRVEKGYKPVRGDITEGRYLTFEVGKHALSHKGNKLGSVPAQKSHDAPEQRFIVHWQGTQPKDQRFHISTASKNHRLYLTESLALDADKSNAAEFSIVDLGNGKGHAIINTKTQKQISLDKNGDVSVKDSAYSGFQVYSVTF</sequence>
<evidence type="ECO:0000313" key="4">
    <source>
        <dbReference type="Proteomes" id="UP001220961"/>
    </source>
</evidence>
<feature type="chain" id="PRO_5041920248" evidence="2">
    <location>
        <begin position="23"/>
        <end position="651"/>
    </location>
</feature>
<evidence type="ECO:0000256" key="1">
    <source>
        <dbReference type="ARBA" id="ARBA00022801"/>
    </source>
</evidence>
<dbReference type="PANTHER" id="PTHR31956">
    <property type="entry name" value="NON-SPECIFIC PHOSPHOLIPASE C4-RELATED"/>
    <property type="match status" value="1"/>
</dbReference>
<accession>A0AAF0EES0</accession>
<feature type="signal peptide" evidence="2">
    <location>
        <begin position="1"/>
        <end position="22"/>
    </location>
</feature>
<keyword evidence="1 3" id="KW-0378">Hydrolase</keyword>
<dbReference type="Gene3D" id="3.40.720.10">
    <property type="entry name" value="Alkaline Phosphatase, subunit A"/>
    <property type="match status" value="2"/>
</dbReference>
<dbReference type="AlphaFoldDB" id="A0AAF0EES0"/>
<evidence type="ECO:0000313" key="3">
    <source>
        <dbReference type="EMBL" id="WFD21346.1"/>
    </source>
</evidence>
<dbReference type="GO" id="GO:0034480">
    <property type="term" value="F:phosphatidylcholine phospholipase C activity"/>
    <property type="evidence" value="ECO:0007669"/>
    <property type="project" value="UniProtKB-EC"/>
</dbReference>
<dbReference type="InterPro" id="IPR007312">
    <property type="entry name" value="Phosphoesterase"/>
</dbReference>
<evidence type="ECO:0000256" key="2">
    <source>
        <dbReference type="SAM" id="SignalP"/>
    </source>
</evidence>